<proteinExistence type="predicted"/>
<reference evidence="2" key="2">
    <citation type="journal article" date="2008" name="Nucleic Acids Res.">
        <title>The rice annotation project database (RAP-DB): 2008 update.</title>
        <authorList>
            <consortium name="The rice annotation project (RAP)"/>
        </authorList>
    </citation>
    <scope>GENOME REANNOTATION</scope>
    <source>
        <strain evidence="2">cv. Nipponbare</strain>
    </source>
</reference>
<dbReference type="Proteomes" id="UP000000763">
    <property type="component" value="Chromosome 6"/>
</dbReference>
<dbReference type="EMBL" id="AP004792">
    <property type="protein sequence ID" value="BAD37805.1"/>
    <property type="molecule type" value="Genomic_DNA"/>
</dbReference>
<accession>Q67VL4</accession>
<evidence type="ECO:0000313" key="1">
    <source>
        <dbReference type="EMBL" id="BAD37805.1"/>
    </source>
</evidence>
<dbReference type="AlphaFoldDB" id="Q67VL4"/>
<gene>
    <name evidence="1" type="primary">P0505A04.29</name>
</gene>
<organism evidence="1 2">
    <name type="scientific">Oryza sativa subsp. japonica</name>
    <name type="common">Rice</name>
    <dbReference type="NCBI Taxonomy" id="39947"/>
    <lineage>
        <taxon>Eukaryota</taxon>
        <taxon>Viridiplantae</taxon>
        <taxon>Streptophyta</taxon>
        <taxon>Embryophyta</taxon>
        <taxon>Tracheophyta</taxon>
        <taxon>Spermatophyta</taxon>
        <taxon>Magnoliopsida</taxon>
        <taxon>Liliopsida</taxon>
        <taxon>Poales</taxon>
        <taxon>Poaceae</taxon>
        <taxon>BOP clade</taxon>
        <taxon>Oryzoideae</taxon>
        <taxon>Oryzeae</taxon>
        <taxon>Oryzinae</taxon>
        <taxon>Oryza</taxon>
        <taxon>Oryza sativa</taxon>
    </lineage>
</organism>
<sequence length="50" mass="5580">MEIGELLVVETIMAEGYKLCPHSQKLLFPKTSQEMKALHTDDPPLPLASK</sequence>
<name>Q67VL4_ORYSJ</name>
<protein>
    <submittedName>
        <fullName evidence="1">Uncharacterized protein</fullName>
    </submittedName>
</protein>
<reference evidence="2" key="1">
    <citation type="journal article" date="2005" name="Nature">
        <title>The map-based sequence of the rice genome.</title>
        <authorList>
            <consortium name="International rice genome sequencing project (IRGSP)"/>
            <person name="Matsumoto T."/>
            <person name="Wu J."/>
            <person name="Kanamori H."/>
            <person name="Katayose Y."/>
            <person name="Fujisawa M."/>
            <person name="Namiki N."/>
            <person name="Mizuno H."/>
            <person name="Yamamoto K."/>
            <person name="Antonio B.A."/>
            <person name="Baba T."/>
            <person name="Sakata K."/>
            <person name="Nagamura Y."/>
            <person name="Aoki H."/>
            <person name="Arikawa K."/>
            <person name="Arita K."/>
            <person name="Bito T."/>
            <person name="Chiden Y."/>
            <person name="Fujitsuka N."/>
            <person name="Fukunaka R."/>
            <person name="Hamada M."/>
            <person name="Harada C."/>
            <person name="Hayashi A."/>
            <person name="Hijishita S."/>
            <person name="Honda M."/>
            <person name="Hosokawa S."/>
            <person name="Ichikawa Y."/>
            <person name="Idonuma A."/>
            <person name="Iijima M."/>
            <person name="Ikeda M."/>
            <person name="Ikeno M."/>
            <person name="Ito K."/>
            <person name="Ito S."/>
            <person name="Ito T."/>
            <person name="Ito Y."/>
            <person name="Ito Y."/>
            <person name="Iwabuchi A."/>
            <person name="Kamiya K."/>
            <person name="Karasawa W."/>
            <person name="Kurita K."/>
            <person name="Katagiri S."/>
            <person name="Kikuta A."/>
            <person name="Kobayashi H."/>
            <person name="Kobayashi N."/>
            <person name="Machita K."/>
            <person name="Maehara T."/>
            <person name="Masukawa M."/>
            <person name="Mizubayashi T."/>
            <person name="Mukai Y."/>
            <person name="Nagasaki H."/>
            <person name="Nagata Y."/>
            <person name="Naito S."/>
            <person name="Nakashima M."/>
            <person name="Nakama Y."/>
            <person name="Nakamichi Y."/>
            <person name="Nakamura M."/>
            <person name="Meguro A."/>
            <person name="Negishi M."/>
            <person name="Ohta I."/>
            <person name="Ohta T."/>
            <person name="Okamoto M."/>
            <person name="Ono N."/>
            <person name="Saji S."/>
            <person name="Sakaguchi M."/>
            <person name="Sakai K."/>
            <person name="Shibata M."/>
            <person name="Shimokawa T."/>
            <person name="Song J."/>
            <person name="Takazaki Y."/>
            <person name="Terasawa K."/>
            <person name="Tsugane M."/>
            <person name="Tsuji K."/>
            <person name="Ueda S."/>
            <person name="Waki K."/>
            <person name="Yamagata H."/>
            <person name="Yamamoto M."/>
            <person name="Yamamoto S."/>
            <person name="Yamane H."/>
            <person name="Yoshiki S."/>
            <person name="Yoshihara R."/>
            <person name="Yukawa K."/>
            <person name="Zhong H."/>
            <person name="Yano M."/>
            <person name="Yuan Q."/>
            <person name="Ouyang S."/>
            <person name="Liu J."/>
            <person name="Jones K.M."/>
            <person name="Gansberger K."/>
            <person name="Moffat K."/>
            <person name="Hill J."/>
            <person name="Bera J."/>
            <person name="Fadrosh D."/>
            <person name="Jin S."/>
            <person name="Johri S."/>
            <person name="Kim M."/>
            <person name="Overton L."/>
            <person name="Reardon M."/>
            <person name="Tsitrin T."/>
            <person name="Vuong H."/>
            <person name="Weaver B."/>
            <person name="Ciecko A."/>
            <person name="Tallon L."/>
            <person name="Jackson J."/>
            <person name="Pai G."/>
            <person name="Aken S.V."/>
            <person name="Utterback T."/>
            <person name="Reidmuller S."/>
            <person name="Feldblyum T."/>
            <person name="Hsiao J."/>
            <person name="Zismann V."/>
            <person name="Iobst S."/>
            <person name="de Vazeille A.R."/>
            <person name="Buell C.R."/>
            <person name="Ying K."/>
            <person name="Li Y."/>
            <person name="Lu T."/>
            <person name="Huang Y."/>
            <person name="Zhao Q."/>
            <person name="Feng Q."/>
            <person name="Zhang L."/>
            <person name="Zhu J."/>
            <person name="Weng Q."/>
            <person name="Mu J."/>
            <person name="Lu Y."/>
            <person name="Fan D."/>
            <person name="Liu Y."/>
            <person name="Guan J."/>
            <person name="Zhang Y."/>
            <person name="Yu S."/>
            <person name="Liu X."/>
            <person name="Zhang Y."/>
            <person name="Hong G."/>
            <person name="Han B."/>
            <person name="Choisne N."/>
            <person name="Demange N."/>
            <person name="Orjeda G."/>
            <person name="Samain S."/>
            <person name="Cattolico L."/>
            <person name="Pelletier E."/>
            <person name="Couloux A."/>
            <person name="Segurens B."/>
            <person name="Wincker P."/>
            <person name="D'Hont A."/>
            <person name="Scarpelli C."/>
            <person name="Weissenbach J."/>
            <person name="Salanoubat M."/>
            <person name="Quetier F."/>
            <person name="Yu Y."/>
            <person name="Kim H.R."/>
            <person name="Rambo T."/>
            <person name="Currie J."/>
            <person name="Collura K."/>
            <person name="Luo M."/>
            <person name="Yang T."/>
            <person name="Ammiraju J.S.S."/>
            <person name="Engler F."/>
            <person name="Soderlund C."/>
            <person name="Wing R.A."/>
            <person name="Palmer L.E."/>
            <person name="de la Bastide M."/>
            <person name="Spiegel L."/>
            <person name="Nascimento L."/>
            <person name="Zutavern T."/>
            <person name="O'Shaughnessy A."/>
            <person name="Dike S."/>
            <person name="Dedhia N."/>
            <person name="Preston R."/>
            <person name="Balija V."/>
            <person name="McCombie W.R."/>
            <person name="Chow T."/>
            <person name="Chen H."/>
            <person name="Chung M."/>
            <person name="Chen C."/>
            <person name="Shaw J."/>
            <person name="Wu H."/>
            <person name="Hsiao K."/>
            <person name="Chao Y."/>
            <person name="Chu M."/>
            <person name="Cheng C."/>
            <person name="Hour A."/>
            <person name="Lee P."/>
            <person name="Lin S."/>
            <person name="Lin Y."/>
            <person name="Liou J."/>
            <person name="Liu S."/>
            <person name="Hsing Y."/>
            <person name="Raghuvanshi S."/>
            <person name="Mohanty A."/>
            <person name="Bharti A.K."/>
            <person name="Gaur A."/>
            <person name="Gupta V."/>
            <person name="Kumar D."/>
            <person name="Ravi V."/>
            <person name="Vij S."/>
            <person name="Kapur A."/>
            <person name="Khurana P."/>
            <person name="Khurana P."/>
            <person name="Khurana J.P."/>
            <person name="Tyagi A.K."/>
            <person name="Gaikwad K."/>
            <person name="Singh A."/>
            <person name="Dalal V."/>
            <person name="Srivastava S."/>
            <person name="Dixit A."/>
            <person name="Pal A.K."/>
            <person name="Ghazi I.A."/>
            <person name="Yadav M."/>
            <person name="Pandit A."/>
            <person name="Bhargava A."/>
            <person name="Sureshbabu K."/>
            <person name="Batra K."/>
            <person name="Sharma T.R."/>
            <person name="Mohapatra T."/>
            <person name="Singh N.K."/>
            <person name="Messing J."/>
            <person name="Nelson A.B."/>
            <person name="Fuks G."/>
            <person name="Kavchok S."/>
            <person name="Keizer G."/>
            <person name="Linton E."/>
            <person name="Llaca V."/>
            <person name="Song R."/>
            <person name="Tanyolac B."/>
            <person name="Young S."/>
            <person name="Ho-Il K."/>
            <person name="Hahn J.H."/>
            <person name="Sangsakoo G."/>
            <person name="Vanavichit A."/>
            <person name="de Mattos Luiz.A.T."/>
            <person name="Zimmer P.D."/>
            <person name="Malone G."/>
            <person name="Dellagostin O."/>
            <person name="de Oliveira A.C."/>
            <person name="Bevan M."/>
            <person name="Bancroft I."/>
            <person name="Minx P."/>
            <person name="Cordum H."/>
            <person name="Wilson R."/>
            <person name="Cheng Z."/>
            <person name="Jin W."/>
            <person name="Jiang J."/>
            <person name="Leong S.A."/>
            <person name="Iwama H."/>
            <person name="Gojobori T."/>
            <person name="Itoh T."/>
            <person name="Niimura Y."/>
            <person name="Fujii Y."/>
            <person name="Habara T."/>
            <person name="Sakai H."/>
            <person name="Sato Y."/>
            <person name="Wilson G."/>
            <person name="Kumar K."/>
            <person name="McCouch S."/>
            <person name="Juretic N."/>
            <person name="Hoen D."/>
            <person name="Wright S."/>
            <person name="Bruskiewich R."/>
            <person name="Bureau T."/>
            <person name="Miyao A."/>
            <person name="Hirochika H."/>
            <person name="Nishikawa T."/>
            <person name="Kadowaki K."/>
            <person name="Sugiura M."/>
            <person name="Burr B."/>
            <person name="Sasaki T."/>
        </authorList>
    </citation>
    <scope>NUCLEOTIDE SEQUENCE [LARGE SCALE GENOMIC DNA]</scope>
    <source>
        <strain evidence="2">cv. Nipponbare</strain>
    </source>
</reference>
<evidence type="ECO:0000313" key="2">
    <source>
        <dbReference type="Proteomes" id="UP000000763"/>
    </source>
</evidence>